<evidence type="ECO:0000256" key="5">
    <source>
        <dbReference type="ARBA" id="ARBA00022989"/>
    </source>
</evidence>
<protein>
    <recommendedName>
        <fullName evidence="15">DUF221-domain-containing protein</fullName>
    </recommendedName>
</protein>
<reference evidence="13" key="1">
    <citation type="submission" date="2023-01" db="EMBL/GenBank/DDBJ databases">
        <authorList>
            <person name="Piombo E."/>
        </authorList>
    </citation>
    <scope>NUCLEOTIDE SEQUENCE</scope>
</reference>
<feature type="transmembrane region" description="Helical" evidence="8">
    <location>
        <begin position="117"/>
        <end position="136"/>
    </location>
</feature>
<feature type="transmembrane region" description="Helical" evidence="8">
    <location>
        <begin position="668"/>
        <end position="690"/>
    </location>
</feature>
<evidence type="ECO:0000313" key="13">
    <source>
        <dbReference type="EMBL" id="CAI6094247.1"/>
    </source>
</evidence>
<comment type="similarity">
    <text evidence="2">Belongs to the CSC1 (TC 1.A.17) family.</text>
</comment>
<proteinExistence type="inferred from homology"/>
<dbReference type="InterPro" id="IPR027815">
    <property type="entry name" value="CSC1/OSCA1-like_cyt"/>
</dbReference>
<accession>A0AA35Q760</accession>
<organism evidence="13 14">
    <name type="scientific">Clonostachys chloroleuca</name>
    <dbReference type="NCBI Taxonomy" id="1926264"/>
    <lineage>
        <taxon>Eukaryota</taxon>
        <taxon>Fungi</taxon>
        <taxon>Dikarya</taxon>
        <taxon>Ascomycota</taxon>
        <taxon>Pezizomycotina</taxon>
        <taxon>Sordariomycetes</taxon>
        <taxon>Hypocreomycetidae</taxon>
        <taxon>Hypocreales</taxon>
        <taxon>Bionectriaceae</taxon>
        <taxon>Clonostachys</taxon>
    </lineage>
</organism>
<dbReference type="Pfam" id="PF14703">
    <property type="entry name" value="PHM7_cyt"/>
    <property type="match status" value="1"/>
</dbReference>
<dbReference type="InterPro" id="IPR003864">
    <property type="entry name" value="CSC1/OSCA1-like_7TM"/>
</dbReference>
<evidence type="ECO:0000256" key="6">
    <source>
        <dbReference type="ARBA" id="ARBA00023136"/>
    </source>
</evidence>
<feature type="transmembrane region" description="Helical" evidence="8">
    <location>
        <begin position="462"/>
        <end position="488"/>
    </location>
</feature>
<keyword evidence="3" id="KW-0813">Transport</keyword>
<name>A0AA35Q760_9HYPO</name>
<evidence type="ECO:0000259" key="9">
    <source>
        <dbReference type="Pfam" id="PF02714"/>
    </source>
</evidence>
<evidence type="ECO:0000256" key="8">
    <source>
        <dbReference type="SAM" id="Phobius"/>
    </source>
</evidence>
<feature type="transmembrane region" description="Helical" evidence="8">
    <location>
        <begin position="30"/>
        <end position="52"/>
    </location>
</feature>
<keyword evidence="6 8" id="KW-0472">Membrane</keyword>
<evidence type="ECO:0000256" key="4">
    <source>
        <dbReference type="ARBA" id="ARBA00022692"/>
    </source>
</evidence>
<sequence length="895" mass="101831">MGNVISWILSNIGQDERQGEAREENQPQSLAGMINTLVPMIIIAIISLLVFLATRRSQRRFYAPRIYLGSLQDQLAISERNPELPDGLFSWISTFSKIPDVYALKHQSLDAYLFLRYLRVCTTICFVYMCITWPILLPIHATGGNGKSQLEVISYSNINIETNKNCLFAHALLAWIVYGFVMYMIARECIFYINIRQAYLLNGQSTSRLSSRTVLFTCVPDEYHNETRIREIFGSDVVRNVWLGGNSQSLDKLVQKRDQVAMMLERSEVTLIKRVNKHRMKMSKKLARSISDSYQDHDQEALNLFAEHINALRPSHRLGPLGLFGKKVDTIDWCRSKLETLIPLTEAAQEMWRDGNFKKTPAVFVEFQKQSDAETAFQVVTHHHALSMAPKYIGIRPEEIIWSNMNIPWWQILIREYIVYAFIAALIIWWAIPVGIFGIIAQVNVLQSLPGLTWIKDIPDKIMGVISGLLPSAALAYIMSLVPGILRFCARFSGLVSRAEIELFTQSGFFMFQLVQVFLIRTITDTAATAVIQIVQSPTRVFGVLAEALPTSSNFYMAYFIVEGLAIAVDVTTQVVGCLVFNLIYRLFLRTPRSMYKKWTTLTPISWGGTLPIYSGIIVISITYSVIAPFLLIWSTLGIGIFYQSYRYNVLFVASVEVDTRGLMYPKALKQLFAGIYLAEICLIGMFLVSKAFAQAGLIIALLVFSILYQISLCRALNPLLYNLPRTLQAEEEKAKRDHSFATEERPKLNEGWSSQTLTNRTRPKPKKIDSYPSDKKVQKQGGPFFLKFLKPWEFSDYWTLRKLMVHNSIFEVHIPEESSGNSSPYSPYWPPSVSSPAPLLWIPEDAAGVSKREIAQTSKVIPITDEGCTLDEKNRILWDTASARPPIWERKIYH</sequence>
<feature type="transmembrane region" description="Helical" evidence="8">
    <location>
        <begin position="555"/>
        <end position="584"/>
    </location>
</feature>
<evidence type="ECO:0000259" key="11">
    <source>
        <dbReference type="Pfam" id="PF13967"/>
    </source>
</evidence>
<gene>
    <name evidence="13" type="ORF">CCHLO57077_00012347</name>
</gene>
<feature type="transmembrane region" description="Helical" evidence="8">
    <location>
        <begin position="696"/>
        <end position="717"/>
    </location>
</feature>
<keyword evidence="5 8" id="KW-1133">Transmembrane helix</keyword>
<feature type="domain" description="CSC1/OSCA1-like 7TM region" evidence="9">
    <location>
        <begin position="415"/>
        <end position="687"/>
    </location>
</feature>
<dbReference type="Proteomes" id="UP001160390">
    <property type="component" value="Unassembled WGS sequence"/>
</dbReference>
<dbReference type="AlphaFoldDB" id="A0AA35Q760"/>
<evidence type="ECO:0008006" key="15">
    <source>
        <dbReference type="Google" id="ProtNLM"/>
    </source>
</evidence>
<feature type="domain" description="CSC1/OSCA1-like cytosolic" evidence="12">
    <location>
        <begin position="211"/>
        <end position="404"/>
    </location>
</feature>
<dbReference type="EMBL" id="CABFNP030001250">
    <property type="protein sequence ID" value="CAI6094247.1"/>
    <property type="molecule type" value="Genomic_DNA"/>
</dbReference>
<feature type="domain" description="CSC1/OSCA1-like N-terminal transmembrane" evidence="11">
    <location>
        <begin position="34"/>
        <end position="188"/>
    </location>
</feature>
<dbReference type="Pfam" id="PF12621">
    <property type="entry name" value="PHM7_ext"/>
    <property type="match status" value="1"/>
</dbReference>
<evidence type="ECO:0000259" key="12">
    <source>
        <dbReference type="Pfam" id="PF14703"/>
    </source>
</evidence>
<feature type="compositionally biased region" description="Basic and acidic residues" evidence="7">
    <location>
        <begin position="735"/>
        <end position="749"/>
    </location>
</feature>
<evidence type="ECO:0000259" key="10">
    <source>
        <dbReference type="Pfam" id="PF12621"/>
    </source>
</evidence>
<dbReference type="PANTHER" id="PTHR13018:SF26">
    <property type="entry name" value="DOMAIN PROTEIN, PUTATIVE (AFU_ORTHOLOGUE AFUA_5G10920)-RELATED"/>
    <property type="match status" value="1"/>
</dbReference>
<feature type="compositionally biased region" description="Basic and acidic residues" evidence="7">
    <location>
        <begin position="767"/>
        <end position="778"/>
    </location>
</feature>
<feature type="transmembrane region" description="Helical" evidence="8">
    <location>
        <begin position="167"/>
        <end position="186"/>
    </location>
</feature>
<dbReference type="InterPro" id="IPR022257">
    <property type="entry name" value="PHM7_ext"/>
</dbReference>
<dbReference type="GO" id="GO:0005886">
    <property type="term" value="C:plasma membrane"/>
    <property type="evidence" value="ECO:0007669"/>
    <property type="project" value="TreeGrafter"/>
</dbReference>
<comment type="subcellular location">
    <subcellularLocation>
        <location evidence="1">Membrane</location>
        <topology evidence="1">Multi-pass membrane protein</topology>
    </subcellularLocation>
</comment>
<evidence type="ECO:0000256" key="1">
    <source>
        <dbReference type="ARBA" id="ARBA00004141"/>
    </source>
</evidence>
<keyword evidence="14" id="KW-1185">Reference proteome</keyword>
<dbReference type="PANTHER" id="PTHR13018">
    <property type="entry name" value="PROBABLE MEMBRANE PROTEIN DUF221-RELATED"/>
    <property type="match status" value="1"/>
</dbReference>
<dbReference type="Pfam" id="PF02714">
    <property type="entry name" value="RSN1_7TM"/>
    <property type="match status" value="1"/>
</dbReference>
<dbReference type="GO" id="GO:0005227">
    <property type="term" value="F:calcium-activated cation channel activity"/>
    <property type="evidence" value="ECO:0007669"/>
    <property type="project" value="InterPro"/>
</dbReference>
<feature type="transmembrane region" description="Helical" evidence="8">
    <location>
        <begin position="417"/>
        <end position="442"/>
    </location>
</feature>
<feature type="transmembrane region" description="Helical" evidence="8">
    <location>
        <begin position="605"/>
        <end position="627"/>
    </location>
</feature>
<keyword evidence="4 8" id="KW-0812">Transmembrane</keyword>
<dbReference type="InterPro" id="IPR045122">
    <property type="entry name" value="Csc1-like"/>
</dbReference>
<dbReference type="InterPro" id="IPR032880">
    <property type="entry name" value="CSC1/OSCA1-like_N"/>
</dbReference>
<comment type="caution">
    <text evidence="13">The sequence shown here is derived from an EMBL/GenBank/DDBJ whole genome shotgun (WGS) entry which is preliminary data.</text>
</comment>
<evidence type="ECO:0000256" key="2">
    <source>
        <dbReference type="ARBA" id="ARBA00007779"/>
    </source>
</evidence>
<dbReference type="Pfam" id="PF13967">
    <property type="entry name" value="RSN1_TM"/>
    <property type="match status" value="1"/>
</dbReference>
<evidence type="ECO:0000313" key="14">
    <source>
        <dbReference type="Proteomes" id="UP001160390"/>
    </source>
</evidence>
<feature type="region of interest" description="Disordered" evidence="7">
    <location>
        <begin position="735"/>
        <end position="778"/>
    </location>
</feature>
<evidence type="ECO:0000256" key="7">
    <source>
        <dbReference type="SAM" id="MobiDB-lite"/>
    </source>
</evidence>
<feature type="compositionally biased region" description="Polar residues" evidence="7">
    <location>
        <begin position="752"/>
        <end position="761"/>
    </location>
</feature>
<feature type="domain" description="10TM putative phosphate transporter extracellular tail" evidence="10">
    <location>
        <begin position="789"/>
        <end position="887"/>
    </location>
</feature>
<evidence type="ECO:0000256" key="3">
    <source>
        <dbReference type="ARBA" id="ARBA00022448"/>
    </source>
</evidence>